<name>A0A848G4V5_9RHOO</name>
<gene>
    <name evidence="4" type="ORF">HHL15_10765</name>
</gene>
<proteinExistence type="predicted"/>
<dbReference type="PANTHER" id="PTHR19328:SF13">
    <property type="entry name" value="HIPL1 PROTEIN"/>
    <property type="match status" value="1"/>
</dbReference>
<accession>A0A848G4V5</accession>
<sequence>MKRQILRSATTMAGMLVALSLAGPALALPSLVNGGFESGLSGWSTADQTGSEGTFYVQGGTTSPTLGEAVPAPPEGTSAAMSDGGLGGPGSHVLYQDFVASAGSANLSFQLFIGNRADAFYTPASLDFATPTLNQQARVDILKASADPFSLAAGDVLMTLYQSVAGDPLVDGYSTIVADISAILAAHDGETLRLRFAETDNVFSFQMGVDDVRIEAKGGVLPEPASGLLLGLAFCAMAVCRRGRSGLKATLAVAGLLAGMGAGLTGPARADSIPAQLLDPALTVQTVVNSGLNQPIGIVFLGPNDFLVPEKASGQIKRVINGVVQPVPALDLAVNSASERGLLSVVLDPAFPTVPFVYVFWTESLSGVDSTALSDTPLLGNRVDRFVWGGASLVLDRNLLRLRARQTDNVATPGHPGTANPAERGNHNGGVMRFGPDGKLYVFMGDQGRRGWMQNLANGPFLTAPLVDDTFGGPSPDNAHLAGVILRMNGDGTTPADNPFFATGAAMGGEVGANLQRIFSYGHRNGFGMAFDPLSGSLWATENADDAYSELNRVVPGMNGGWIQLAGPLARVPTWKSIETTQFGGSLQQVRYPPTRAAYSAALAQARMVMLPGAVYKDPELSWRYEIGPSGAAFVQGNALGTAYEGTLWIGSSRAFAQVGGTGGSLYRIRLTADRLQADLSADPRLADKVADNLFSANKFDGTESETLLIGRGFGITPSIERGPDGALYVVSLSDNVIYRIGRAP</sequence>
<protein>
    <submittedName>
        <fullName evidence="4">PQQ-dependent sugar dehydrogenase</fullName>
    </submittedName>
</protein>
<dbReference type="InterPro" id="IPR011041">
    <property type="entry name" value="Quinoprot_gluc/sorb_DH_b-prop"/>
</dbReference>
<dbReference type="PANTHER" id="PTHR19328">
    <property type="entry name" value="HEDGEHOG-INTERACTING PROTEIN"/>
    <property type="match status" value="1"/>
</dbReference>
<feature type="signal peptide" evidence="2">
    <location>
        <begin position="1"/>
        <end position="27"/>
    </location>
</feature>
<evidence type="ECO:0000256" key="2">
    <source>
        <dbReference type="SAM" id="SignalP"/>
    </source>
</evidence>
<dbReference type="RefSeq" id="WP_169145763.1">
    <property type="nucleotide sequence ID" value="NZ_JABBGA010000007.1"/>
</dbReference>
<reference evidence="4 5" key="1">
    <citation type="submission" date="2020-04" db="EMBL/GenBank/DDBJ databases">
        <title>Zoogloea sp. G-4-1-14 isolated from soil.</title>
        <authorList>
            <person name="Dahal R.H."/>
        </authorList>
    </citation>
    <scope>NUCLEOTIDE SEQUENCE [LARGE SCALE GENOMIC DNA]</scope>
    <source>
        <strain evidence="4 5">G-4-1-14</strain>
    </source>
</reference>
<organism evidence="4 5">
    <name type="scientific">Zoogloea dura</name>
    <dbReference type="NCBI Taxonomy" id="2728840"/>
    <lineage>
        <taxon>Bacteria</taxon>
        <taxon>Pseudomonadati</taxon>
        <taxon>Pseudomonadota</taxon>
        <taxon>Betaproteobacteria</taxon>
        <taxon>Rhodocyclales</taxon>
        <taxon>Zoogloeaceae</taxon>
        <taxon>Zoogloea</taxon>
    </lineage>
</organism>
<feature type="chain" id="PRO_5033025929" evidence="2">
    <location>
        <begin position="28"/>
        <end position="745"/>
    </location>
</feature>
<feature type="region of interest" description="Disordered" evidence="1">
    <location>
        <begin position="409"/>
        <end position="429"/>
    </location>
</feature>
<dbReference type="AlphaFoldDB" id="A0A848G4V5"/>
<keyword evidence="2" id="KW-0732">Signal</keyword>
<dbReference type="InterPro" id="IPR011042">
    <property type="entry name" value="6-blade_b-propeller_TolB-like"/>
</dbReference>
<keyword evidence="5" id="KW-1185">Reference proteome</keyword>
<dbReference type="EMBL" id="JABBGA010000007">
    <property type="protein sequence ID" value="NML26222.1"/>
    <property type="molecule type" value="Genomic_DNA"/>
</dbReference>
<feature type="domain" description="Glucose/Sorbosone dehydrogenase" evidence="3">
    <location>
        <begin position="292"/>
        <end position="562"/>
    </location>
</feature>
<dbReference type="InterPro" id="IPR012938">
    <property type="entry name" value="Glc/Sorbosone_DH"/>
</dbReference>
<evidence type="ECO:0000256" key="1">
    <source>
        <dbReference type="SAM" id="MobiDB-lite"/>
    </source>
</evidence>
<dbReference type="Proteomes" id="UP000580043">
    <property type="component" value="Unassembled WGS sequence"/>
</dbReference>
<evidence type="ECO:0000259" key="3">
    <source>
        <dbReference type="Pfam" id="PF07995"/>
    </source>
</evidence>
<dbReference type="Gene3D" id="2.120.10.30">
    <property type="entry name" value="TolB, C-terminal domain"/>
    <property type="match status" value="1"/>
</dbReference>
<evidence type="ECO:0000313" key="5">
    <source>
        <dbReference type="Proteomes" id="UP000580043"/>
    </source>
</evidence>
<evidence type="ECO:0000313" key="4">
    <source>
        <dbReference type="EMBL" id="NML26222.1"/>
    </source>
</evidence>
<comment type="caution">
    <text evidence="4">The sequence shown here is derived from an EMBL/GenBank/DDBJ whole genome shotgun (WGS) entry which is preliminary data.</text>
</comment>
<dbReference type="SUPFAM" id="SSF50952">
    <property type="entry name" value="Soluble quinoprotein glucose dehydrogenase"/>
    <property type="match status" value="1"/>
</dbReference>
<dbReference type="Pfam" id="PF07995">
    <property type="entry name" value="GSDH"/>
    <property type="match status" value="1"/>
</dbReference>